<name>A0A9W6FSF4_9MICO</name>
<evidence type="ECO:0000256" key="2">
    <source>
        <dbReference type="ARBA" id="ARBA00022692"/>
    </source>
</evidence>
<proteinExistence type="predicted"/>
<evidence type="ECO:0000313" key="7">
    <source>
        <dbReference type="Proteomes" id="UP001144396"/>
    </source>
</evidence>
<evidence type="ECO:0000256" key="1">
    <source>
        <dbReference type="ARBA" id="ARBA00004141"/>
    </source>
</evidence>
<dbReference type="PANTHER" id="PTHR43019:SF23">
    <property type="entry name" value="PROTEASE DO-LIKE 5, CHLOROPLASTIC"/>
    <property type="match status" value="1"/>
</dbReference>
<dbReference type="NCBIfam" id="NF033740">
    <property type="entry name" value="MarP_fam_protase"/>
    <property type="match status" value="1"/>
</dbReference>
<dbReference type="GO" id="GO:0006508">
    <property type="term" value="P:proteolysis"/>
    <property type="evidence" value="ECO:0007669"/>
    <property type="project" value="UniProtKB-KW"/>
</dbReference>
<accession>A0A9W6FSF4</accession>
<dbReference type="EMBL" id="BSDP01000001">
    <property type="protein sequence ID" value="GLI28098.1"/>
    <property type="molecule type" value="Genomic_DNA"/>
</dbReference>
<evidence type="ECO:0000256" key="3">
    <source>
        <dbReference type="ARBA" id="ARBA00022989"/>
    </source>
</evidence>
<organism evidence="6 7">
    <name type="scientific">Agromyces rhizosphaerae</name>
    <dbReference type="NCBI Taxonomy" id="88374"/>
    <lineage>
        <taxon>Bacteria</taxon>
        <taxon>Bacillati</taxon>
        <taxon>Actinomycetota</taxon>
        <taxon>Actinomycetes</taxon>
        <taxon>Micrococcales</taxon>
        <taxon>Microbacteriaceae</taxon>
        <taxon>Agromyces</taxon>
    </lineage>
</organism>
<dbReference type="InterPro" id="IPR009003">
    <property type="entry name" value="Peptidase_S1_PA"/>
</dbReference>
<protein>
    <submittedName>
        <fullName evidence="6">Serine protease</fullName>
    </submittedName>
</protein>
<dbReference type="GO" id="GO:0016020">
    <property type="term" value="C:membrane"/>
    <property type="evidence" value="ECO:0007669"/>
    <property type="project" value="UniProtKB-SubCell"/>
</dbReference>
<dbReference type="Gene3D" id="2.40.10.10">
    <property type="entry name" value="Trypsin-like serine proteases"/>
    <property type="match status" value="2"/>
</dbReference>
<dbReference type="GO" id="GO:0009403">
    <property type="term" value="P:toxin biosynthetic process"/>
    <property type="evidence" value="ECO:0007669"/>
    <property type="project" value="InterPro"/>
</dbReference>
<dbReference type="InterPro" id="IPR033116">
    <property type="entry name" value="TRYPSIN_SER"/>
</dbReference>
<sequence length="393" mass="39297">MNWTLVLDLLLIAALAGAFVRGWQSGLLHTAGGLAGLVAGGVAAYVLLPTIVAWIPWPQWRVVGAFGAALLLLIVGASLGSALGQLLRRGAETVKLAPVDRLLGGAATTVVAALVIALLGGGIAAMGVPWLSPVVAGSAIVRGIDAITPAPARAAIAQVREAAFDDAIPWLFDALGQPTEAPDIPEVDTAGPELAEATQSVVRITGAAFQCGISVTGSGFVVASDRVVTNAHVVAGVDQPVVEAPGRTPVPGRVVYYDEAADLAVIATDGLQAAPLELGDTLPPGAEAVVAGYPYGGPLELAPAEVLSAGPLIFNGTLADRARDVYTLAAAVYQGDSGGPVLTTEGVVAGVVFGKAESVADVGYAVTMVELDPVADLAAGLTQPVGTGACHVG</sequence>
<dbReference type="InterPro" id="IPR001940">
    <property type="entry name" value="Peptidase_S1C"/>
</dbReference>
<evidence type="ECO:0000313" key="6">
    <source>
        <dbReference type="EMBL" id="GLI28098.1"/>
    </source>
</evidence>
<dbReference type="Pfam" id="PF13365">
    <property type="entry name" value="Trypsin_2"/>
    <property type="match status" value="1"/>
</dbReference>
<feature type="transmembrane region" description="Helical" evidence="5">
    <location>
        <begin position="103"/>
        <end position="128"/>
    </location>
</feature>
<dbReference type="Proteomes" id="UP001144396">
    <property type="component" value="Unassembled WGS sequence"/>
</dbReference>
<dbReference type="RefSeq" id="WP_281885172.1">
    <property type="nucleotide sequence ID" value="NZ_BSDP01000001.1"/>
</dbReference>
<dbReference type="PANTHER" id="PTHR43019">
    <property type="entry name" value="SERINE ENDOPROTEASE DEGS"/>
    <property type="match status" value="1"/>
</dbReference>
<dbReference type="InterPro" id="IPR043504">
    <property type="entry name" value="Peptidase_S1_PA_chymotrypsin"/>
</dbReference>
<keyword evidence="4 5" id="KW-0472">Membrane</keyword>
<dbReference type="InterPro" id="IPR003825">
    <property type="entry name" value="Colicin-V_CvpA"/>
</dbReference>
<dbReference type="PRINTS" id="PR00834">
    <property type="entry name" value="PROTEASES2C"/>
</dbReference>
<evidence type="ECO:0000256" key="4">
    <source>
        <dbReference type="ARBA" id="ARBA00023136"/>
    </source>
</evidence>
<reference evidence="6" key="1">
    <citation type="submission" date="2022-12" db="EMBL/GenBank/DDBJ databases">
        <title>Reference genome sequencing for broad-spectrum identification of bacterial and archaeal isolates by mass spectrometry.</title>
        <authorList>
            <person name="Sekiguchi Y."/>
            <person name="Tourlousse D.M."/>
        </authorList>
    </citation>
    <scope>NUCLEOTIDE SEQUENCE</scope>
    <source>
        <strain evidence="6">14</strain>
    </source>
</reference>
<dbReference type="SUPFAM" id="SSF50494">
    <property type="entry name" value="Trypsin-like serine proteases"/>
    <property type="match status" value="1"/>
</dbReference>
<dbReference type="InterPro" id="IPR047680">
    <property type="entry name" value="MarP-like"/>
</dbReference>
<keyword evidence="2 5" id="KW-0812">Transmembrane</keyword>
<feature type="transmembrane region" description="Helical" evidence="5">
    <location>
        <begin position="32"/>
        <end position="55"/>
    </location>
</feature>
<dbReference type="AlphaFoldDB" id="A0A9W6FSF4"/>
<feature type="transmembrane region" description="Helical" evidence="5">
    <location>
        <begin position="62"/>
        <end position="83"/>
    </location>
</feature>
<gene>
    <name evidence="6" type="ORF">ARHIZOSPH14_23400</name>
</gene>
<evidence type="ECO:0000256" key="5">
    <source>
        <dbReference type="SAM" id="Phobius"/>
    </source>
</evidence>
<dbReference type="PROSITE" id="PS00135">
    <property type="entry name" value="TRYPSIN_SER"/>
    <property type="match status" value="1"/>
</dbReference>
<dbReference type="GO" id="GO:0004252">
    <property type="term" value="F:serine-type endopeptidase activity"/>
    <property type="evidence" value="ECO:0007669"/>
    <property type="project" value="InterPro"/>
</dbReference>
<keyword evidence="7" id="KW-1185">Reference proteome</keyword>
<dbReference type="Pfam" id="PF02674">
    <property type="entry name" value="Colicin_V"/>
    <property type="match status" value="1"/>
</dbReference>
<keyword evidence="6" id="KW-0378">Hydrolase</keyword>
<keyword evidence="3 5" id="KW-1133">Transmembrane helix</keyword>
<comment type="subcellular location">
    <subcellularLocation>
        <location evidence="1">Membrane</location>
        <topology evidence="1">Multi-pass membrane protein</topology>
    </subcellularLocation>
</comment>
<keyword evidence="6" id="KW-0645">Protease</keyword>
<comment type="caution">
    <text evidence="6">The sequence shown here is derived from an EMBL/GenBank/DDBJ whole genome shotgun (WGS) entry which is preliminary data.</text>
</comment>